<dbReference type="AlphaFoldDB" id="A0A4V2HSM3"/>
<keyword evidence="1" id="KW-0812">Transmembrane</keyword>
<evidence type="ECO:0000259" key="2">
    <source>
        <dbReference type="Pfam" id="PF14258"/>
    </source>
</evidence>
<proteinExistence type="predicted"/>
<keyword evidence="1" id="KW-0472">Membrane</keyword>
<dbReference type="InterPro" id="IPR025646">
    <property type="entry name" value="DUF4350"/>
</dbReference>
<keyword evidence="1" id="KW-1133">Transmembrane helix</keyword>
<reference evidence="3 4" key="1">
    <citation type="submission" date="2019-02" db="EMBL/GenBank/DDBJ databases">
        <title>Draft genome sequence of Muricauda sp. 176CP4-71.</title>
        <authorList>
            <person name="Park J.-S."/>
        </authorList>
    </citation>
    <scope>NUCLEOTIDE SEQUENCE [LARGE SCALE GENOMIC DNA]</scope>
    <source>
        <strain evidence="3 4">176CP4-71</strain>
    </source>
</reference>
<protein>
    <submittedName>
        <fullName evidence="3">DUF4350 domain-containing protein</fullName>
    </submittedName>
</protein>
<organism evidence="3 4">
    <name type="scientific">Flagellimonas allohymeniacidonis</name>
    <dbReference type="NCBI Taxonomy" id="2517819"/>
    <lineage>
        <taxon>Bacteria</taxon>
        <taxon>Pseudomonadati</taxon>
        <taxon>Bacteroidota</taxon>
        <taxon>Flavobacteriia</taxon>
        <taxon>Flavobacteriales</taxon>
        <taxon>Flavobacteriaceae</taxon>
        <taxon>Flagellimonas</taxon>
    </lineage>
</organism>
<evidence type="ECO:0000313" key="3">
    <source>
        <dbReference type="EMBL" id="TAI48270.1"/>
    </source>
</evidence>
<sequence>MDKRAKIVLWAILVVIVGIVITEITRPRPINWNASYTSTDKIPYGCFVLYNELPSVFPTNEVVQVTENVYEKLIDLDTSETSSYMFINNFIYFDEQETNQLLDYVSAGNTVFIASSDFGGFLSDTLNIRVRSDYSVEELDTRLDFTHDTFQGESFDYSRGMLYTHFVSLDTLNSTILGHISYTKSNILDNKPDEDIRMPNFIKTDFGKGTFLLNTTPQAFTNYYMLEGNEDYVGHTYAYIPNTKVYWDEYKKAGRVVVTSPMRFVLTQIELKWAYYLAIIGLILFVLFRGKREQRIIPVIKPLENSSVEFARTVGSLYHQHKDYTDLVHKKLTYFLAYLRNRFYIDTQTINEKTIRELSAKSGKSLSETKELIEFILSLKKKTEHTEQDSITLNKKITQFKS</sequence>
<feature type="transmembrane region" description="Helical" evidence="1">
    <location>
        <begin position="273"/>
        <end position="290"/>
    </location>
</feature>
<dbReference type="Proteomes" id="UP000291981">
    <property type="component" value="Unassembled WGS sequence"/>
</dbReference>
<dbReference type="EMBL" id="SGIU01000001">
    <property type="protein sequence ID" value="TAI48270.1"/>
    <property type="molecule type" value="Genomic_DNA"/>
</dbReference>
<evidence type="ECO:0000256" key="1">
    <source>
        <dbReference type="SAM" id="Phobius"/>
    </source>
</evidence>
<accession>A0A4V2HSM3</accession>
<feature type="domain" description="DUF4350" evidence="2">
    <location>
        <begin position="40"/>
        <end position="229"/>
    </location>
</feature>
<name>A0A4V2HSM3_9FLAO</name>
<dbReference type="OrthoDB" id="1111222at2"/>
<gene>
    <name evidence="3" type="ORF">EW142_00200</name>
</gene>
<dbReference type="Pfam" id="PF14258">
    <property type="entry name" value="DUF4350"/>
    <property type="match status" value="1"/>
</dbReference>
<dbReference type="RefSeq" id="WP_130607975.1">
    <property type="nucleotide sequence ID" value="NZ_SGIU01000001.1"/>
</dbReference>
<keyword evidence="4" id="KW-1185">Reference proteome</keyword>
<comment type="caution">
    <text evidence="3">The sequence shown here is derived from an EMBL/GenBank/DDBJ whole genome shotgun (WGS) entry which is preliminary data.</text>
</comment>
<evidence type="ECO:0000313" key="4">
    <source>
        <dbReference type="Proteomes" id="UP000291981"/>
    </source>
</evidence>